<dbReference type="RefSeq" id="WP_168138840.1">
    <property type="nucleotide sequence ID" value="NZ_JAAVJR010000007.1"/>
</dbReference>
<dbReference type="InterPro" id="IPR012347">
    <property type="entry name" value="Ferritin-like"/>
</dbReference>
<evidence type="ECO:0000313" key="2">
    <source>
        <dbReference type="EMBL" id="NJW53738.1"/>
    </source>
</evidence>
<feature type="region of interest" description="Disordered" evidence="1">
    <location>
        <begin position="64"/>
        <end position="88"/>
    </location>
</feature>
<name>A0ABX1D4T2_9FLAO</name>
<feature type="compositionally biased region" description="Basic and acidic residues" evidence="1">
    <location>
        <begin position="75"/>
        <end position="88"/>
    </location>
</feature>
<dbReference type="EMBL" id="JAAVJR010000007">
    <property type="protein sequence ID" value="NJW53738.1"/>
    <property type="molecule type" value="Genomic_DNA"/>
</dbReference>
<comment type="caution">
    <text evidence="2">The sequence shown here is derived from an EMBL/GenBank/DDBJ whole genome shotgun (WGS) entry which is preliminary data.</text>
</comment>
<gene>
    <name evidence="2" type="ORF">HC175_12485</name>
</gene>
<dbReference type="Proteomes" id="UP000703674">
    <property type="component" value="Unassembled WGS sequence"/>
</dbReference>
<sequence>MNNSKIREATLRRLLEENFLMSKFCRSAAEALTDPSLKYYFQNNASRRSQFAIELAGEISFYSGKEPHTPLQAYDRSRKGEKSGEPEHFIKKSIKRTKKNLESYQEALCKICEGSCREILLRHKAYIENSLFELKSIKTLMKFQRQDHRFMKEEQSRIA</sequence>
<reference evidence="2 3" key="1">
    <citation type="submission" date="2020-03" db="EMBL/GenBank/DDBJ databases">
        <title>Salinimicrobium sp. nov, isolated from SCS.</title>
        <authorList>
            <person name="Cao W.R."/>
        </authorList>
    </citation>
    <scope>NUCLEOTIDE SEQUENCE [LARGE SCALE GENOMIC DNA]</scope>
    <source>
        <strain evidence="3">J15B91</strain>
    </source>
</reference>
<keyword evidence="3" id="KW-1185">Reference proteome</keyword>
<protein>
    <recommendedName>
        <fullName evidence="4">DUF2383 domain-containing protein</fullName>
    </recommendedName>
</protein>
<proteinExistence type="predicted"/>
<accession>A0ABX1D4T2</accession>
<evidence type="ECO:0008006" key="4">
    <source>
        <dbReference type="Google" id="ProtNLM"/>
    </source>
</evidence>
<evidence type="ECO:0000313" key="3">
    <source>
        <dbReference type="Proteomes" id="UP000703674"/>
    </source>
</evidence>
<evidence type="ECO:0000256" key="1">
    <source>
        <dbReference type="SAM" id="MobiDB-lite"/>
    </source>
</evidence>
<dbReference type="Gene3D" id="1.20.1260.10">
    <property type="match status" value="1"/>
</dbReference>
<organism evidence="2 3">
    <name type="scientific">Salinimicrobium oceani</name>
    <dbReference type="NCBI Taxonomy" id="2722702"/>
    <lineage>
        <taxon>Bacteria</taxon>
        <taxon>Pseudomonadati</taxon>
        <taxon>Bacteroidota</taxon>
        <taxon>Flavobacteriia</taxon>
        <taxon>Flavobacteriales</taxon>
        <taxon>Flavobacteriaceae</taxon>
        <taxon>Salinimicrobium</taxon>
    </lineage>
</organism>